<evidence type="ECO:0000313" key="1">
    <source>
        <dbReference type="EMBL" id="VDK22683.1"/>
    </source>
</evidence>
<protein>
    <submittedName>
        <fullName evidence="3">Ribonucleoside-diphosphate reductase</fullName>
    </submittedName>
</protein>
<dbReference type="OrthoDB" id="5132116at2759"/>
<dbReference type="WBParaSite" id="ASIM_0000412001-mRNA-1">
    <property type="protein sequence ID" value="ASIM_0000412001-mRNA-1"/>
    <property type="gene ID" value="ASIM_0000412001"/>
</dbReference>
<dbReference type="Proteomes" id="UP000267096">
    <property type="component" value="Unassembled WGS sequence"/>
</dbReference>
<dbReference type="PANTHER" id="PTHR11937">
    <property type="entry name" value="ACTIN"/>
    <property type="match status" value="1"/>
</dbReference>
<gene>
    <name evidence="1" type="ORF">ASIM_LOCUS3942</name>
</gene>
<organism evidence="3">
    <name type="scientific">Anisakis simplex</name>
    <name type="common">Herring worm</name>
    <dbReference type="NCBI Taxonomy" id="6269"/>
    <lineage>
        <taxon>Eukaryota</taxon>
        <taxon>Metazoa</taxon>
        <taxon>Ecdysozoa</taxon>
        <taxon>Nematoda</taxon>
        <taxon>Chromadorea</taxon>
        <taxon>Rhabditida</taxon>
        <taxon>Spirurina</taxon>
        <taxon>Ascaridomorpha</taxon>
        <taxon>Ascaridoidea</taxon>
        <taxon>Anisakidae</taxon>
        <taxon>Anisakis</taxon>
        <taxon>Anisakis simplex complex</taxon>
    </lineage>
</organism>
<evidence type="ECO:0000313" key="3">
    <source>
        <dbReference type="WBParaSite" id="ASIM_0000412001-mRNA-1"/>
    </source>
</evidence>
<dbReference type="InterPro" id="IPR043129">
    <property type="entry name" value="ATPase_NBD"/>
</dbReference>
<dbReference type="AlphaFoldDB" id="A0A0M3J959"/>
<evidence type="ECO:0000313" key="2">
    <source>
        <dbReference type="Proteomes" id="UP000267096"/>
    </source>
</evidence>
<proteinExistence type="predicted"/>
<reference evidence="3" key="1">
    <citation type="submission" date="2017-02" db="UniProtKB">
        <authorList>
            <consortium name="WormBaseParasite"/>
        </authorList>
    </citation>
    <scope>IDENTIFICATION</scope>
</reference>
<reference evidence="1 2" key="2">
    <citation type="submission" date="2018-11" db="EMBL/GenBank/DDBJ databases">
        <authorList>
            <consortium name="Pathogen Informatics"/>
        </authorList>
    </citation>
    <scope>NUCLEOTIDE SEQUENCE [LARGE SCALE GENOMIC DNA]</scope>
</reference>
<dbReference type="EMBL" id="UYRR01006503">
    <property type="protein sequence ID" value="VDK22683.1"/>
    <property type="molecule type" value="Genomic_DNA"/>
</dbReference>
<dbReference type="SUPFAM" id="SSF53067">
    <property type="entry name" value="Actin-like ATPase domain"/>
    <property type="match status" value="1"/>
</dbReference>
<dbReference type="InterPro" id="IPR004000">
    <property type="entry name" value="Actin"/>
</dbReference>
<accession>A0A0M3J959</accession>
<dbReference type="Gene3D" id="3.30.420.40">
    <property type="match status" value="1"/>
</dbReference>
<dbReference type="Pfam" id="PF00022">
    <property type="entry name" value="Actin"/>
    <property type="match status" value="1"/>
</dbReference>
<sequence length="153" mass="17608">RFQGDIPSQVAVQEIVDQVDDSVDQDAQKTTKKRKYFIGSEHIGVPRINTEIETFMKDGMIEDWDMFEKMVDYAYANVFFAESKYQPVLFSECAWNAKQKREKLMELMFEKYNVPAFFLVKNAVLAWYPAKAGPNVRTSELTACDVPNISASK</sequence>
<name>A0A0M3J959_ANISI</name>
<keyword evidence="2" id="KW-1185">Reference proteome</keyword>